<evidence type="ECO:0000256" key="7">
    <source>
        <dbReference type="SAM" id="Phobius"/>
    </source>
</evidence>
<feature type="compositionally biased region" description="Acidic residues" evidence="6">
    <location>
        <begin position="920"/>
        <end position="938"/>
    </location>
</feature>
<evidence type="ECO:0000259" key="9">
    <source>
        <dbReference type="PROSITE" id="PS51382"/>
    </source>
</evidence>
<feature type="compositionally biased region" description="Polar residues" evidence="6">
    <location>
        <begin position="73"/>
        <end position="83"/>
    </location>
</feature>
<evidence type="ECO:0000256" key="1">
    <source>
        <dbReference type="ARBA" id="ARBA00004141"/>
    </source>
</evidence>
<dbReference type="GO" id="GO:0000822">
    <property type="term" value="F:inositol hexakisphosphate binding"/>
    <property type="evidence" value="ECO:0007669"/>
    <property type="project" value="TreeGrafter"/>
</dbReference>
<evidence type="ECO:0000313" key="10">
    <source>
        <dbReference type="EMBL" id="KAH3688429.1"/>
    </source>
</evidence>
<feature type="transmembrane region" description="Helical" evidence="7">
    <location>
        <begin position="563"/>
        <end position="583"/>
    </location>
</feature>
<feature type="region of interest" description="Disordered" evidence="6">
    <location>
        <begin position="30"/>
        <end position="101"/>
    </location>
</feature>
<keyword evidence="11" id="KW-1185">Reference proteome</keyword>
<evidence type="ECO:0000256" key="4">
    <source>
        <dbReference type="ARBA" id="ARBA00022989"/>
    </source>
</evidence>
<dbReference type="PANTHER" id="PTHR10783">
    <property type="entry name" value="XENOTROPIC AND POLYTROPIC RETROVIRUS RECEPTOR 1-RELATED"/>
    <property type="match status" value="1"/>
</dbReference>
<dbReference type="OrthoDB" id="9970435at2759"/>
<dbReference type="PROSITE" id="PS51380">
    <property type="entry name" value="EXS"/>
    <property type="match status" value="1"/>
</dbReference>
<evidence type="ECO:0000259" key="8">
    <source>
        <dbReference type="PROSITE" id="PS51380"/>
    </source>
</evidence>
<dbReference type="GO" id="GO:0005886">
    <property type="term" value="C:plasma membrane"/>
    <property type="evidence" value="ECO:0007669"/>
    <property type="project" value="TreeGrafter"/>
</dbReference>
<gene>
    <name evidence="10" type="ORF">WICPIJ_000568</name>
</gene>
<organism evidence="10 11">
    <name type="scientific">Wickerhamomyces pijperi</name>
    <name type="common">Yeast</name>
    <name type="synonym">Pichia pijperi</name>
    <dbReference type="NCBI Taxonomy" id="599730"/>
    <lineage>
        <taxon>Eukaryota</taxon>
        <taxon>Fungi</taxon>
        <taxon>Dikarya</taxon>
        <taxon>Ascomycota</taxon>
        <taxon>Saccharomycotina</taxon>
        <taxon>Saccharomycetes</taxon>
        <taxon>Phaffomycetales</taxon>
        <taxon>Wickerhamomycetaceae</taxon>
        <taxon>Wickerhamomyces</taxon>
    </lineage>
</organism>
<evidence type="ECO:0000313" key="11">
    <source>
        <dbReference type="Proteomes" id="UP000774326"/>
    </source>
</evidence>
<comment type="similarity">
    <text evidence="2">Belongs to the SYG1 (TC 2.A.94) family.</text>
</comment>
<evidence type="ECO:0000256" key="5">
    <source>
        <dbReference type="ARBA" id="ARBA00023136"/>
    </source>
</evidence>
<dbReference type="InterPro" id="IPR004331">
    <property type="entry name" value="SPX_dom"/>
</dbReference>
<dbReference type="GO" id="GO:0006817">
    <property type="term" value="P:phosphate ion transport"/>
    <property type="evidence" value="ECO:0007669"/>
    <property type="project" value="TreeGrafter"/>
</dbReference>
<dbReference type="InterPro" id="IPR004342">
    <property type="entry name" value="EXS_C"/>
</dbReference>
<dbReference type="PROSITE" id="PS51382">
    <property type="entry name" value="SPX"/>
    <property type="match status" value="1"/>
</dbReference>
<dbReference type="PANTHER" id="PTHR10783:SF103">
    <property type="entry name" value="SOLUTE CARRIER FAMILY 53 MEMBER 1"/>
    <property type="match status" value="1"/>
</dbReference>
<dbReference type="GO" id="GO:0016036">
    <property type="term" value="P:cellular response to phosphate starvation"/>
    <property type="evidence" value="ECO:0007669"/>
    <property type="project" value="TreeGrafter"/>
</dbReference>
<feature type="region of interest" description="Disordered" evidence="6">
    <location>
        <begin position="836"/>
        <end position="872"/>
    </location>
</feature>
<comment type="caution">
    <text evidence="10">The sequence shown here is derived from an EMBL/GenBank/DDBJ whole genome shotgun (WGS) entry which is preliminary data.</text>
</comment>
<proteinExistence type="inferred from homology"/>
<feature type="transmembrane region" description="Helical" evidence="7">
    <location>
        <begin position="714"/>
        <end position="734"/>
    </location>
</feature>
<feature type="transmembrane region" description="Helical" evidence="7">
    <location>
        <begin position="444"/>
        <end position="467"/>
    </location>
</feature>
<sequence>MKFAEYLQDNLVPEWKDRYLDYKAGKKKIKKINDSPKSQNEGSAVETPAALFPSTKQTALDKPQTKPLRQHRSSSTPKVNSFNGYRMNSARSSQSFELPPPALDPLDEGVVMSSAVSQHSRNVVADDHTPLLSSVSRQNRSLSYNSSSENLIAHKRSLRGAPHTAAAAAAPPPSVDLAATASIYGTSTFGDLASPDYDDEDDDDEDGEITAIALENFNKTAYDEFVQWLDKELFKINSFYQDKENRTVERFLLIQDQLFMLKEEREELKRKLGADSKGKSTTKKGITTHERTLRAKVSQVNKLELPSLPNFNVFKKQKEAPTSQDSHNKGDYEVRPKQHVPYFTARRQLKLALQEFYRELELLRSYRMLNRTGFRKLLKKCDKRTESHLLTTYMEKVNHSYFCTSDILENLIPKVEDLYSAYFENGNRKIAVEKLRSDLSHETFYGPLFLSGLFVGIGLPLLCYAFYLGIHKTMNKEIPEGRFLLQIWAGFFLLLLIVLFFVADCYLWNKFKVNYKFIFEFNPKTALDFREFTFLPSLAFLLLTIFSWLSFNNFWPDKLNAIYWPWFYLVSMLMIILCPFKILYYDSRKWLIITLWRLLFSGLYPVEFKDFFLGDIFCSLSYTMGNISFFFCIYATHWEGAADGTSHCSSGYSRLMGFFSTLPPIWRFLQCIRRYFDSGDWFPHLANMVKYGFTIVYYVTLSVYRIDKTLSNKAVFVFFASINSICSAVWDILMDWSLMQNKNLLRDDLVYPKWFYYFAMVSDVLLRFQWVFYALFGKEIEQSAFTSFGIGIVEIFRRFIWLLIRMENEHVTNIHLYRASRETPLPYQTIARAPNMSRAASANSSPEIHASSEEQFRHPSDIEAQGTPETMRRRKTLLDPEMFKNLSKAIVNAHAKDFQRKKPQDGLSVDPNDNGKSVSDDEDDENSDGEDASIMETN</sequence>
<reference evidence="10" key="1">
    <citation type="journal article" date="2021" name="Open Biol.">
        <title>Shared evolutionary footprints suggest mitochondrial oxidative damage underlies multiple complex I losses in fungi.</title>
        <authorList>
            <person name="Schikora-Tamarit M.A."/>
            <person name="Marcet-Houben M."/>
            <person name="Nosek J."/>
            <person name="Gabaldon T."/>
        </authorList>
    </citation>
    <scope>NUCLEOTIDE SEQUENCE</scope>
    <source>
        <strain evidence="10">CBS2887</strain>
    </source>
</reference>
<feature type="transmembrane region" description="Helical" evidence="7">
    <location>
        <begin position="754"/>
        <end position="776"/>
    </location>
</feature>
<evidence type="ECO:0000256" key="2">
    <source>
        <dbReference type="ARBA" id="ARBA00009665"/>
    </source>
</evidence>
<protein>
    <recommendedName>
        <fullName evidence="12">Protein SYG1</fullName>
    </recommendedName>
</protein>
<dbReference type="Pfam" id="PF03124">
    <property type="entry name" value="EXS"/>
    <property type="match status" value="1"/>
</dbReference>
<dbReference type="EMBL" id="JAEUBG010000347">
    <property type="protein sequence ID" value="KAH3688429.1"/>
    <property type="molecule type" value="Genomic_DNA"/>
</dbReference>
<evidence type="ECO:0008006" key="12">
    <source>
        <dbReference type="Google" id="ProtNLM"/>
    </source>
</evidence>
<accession>A0A9P8TRU9</accession>
<evidence type="ECO:0000256" key="3">
    <source>
        <dbReference type="ARBA" id="ARBA00022692"/>
    </source>
</evidence>
<dbReference type="CDD" id="cd14475">
    <property type="entry name" value="SPX_SYG1_like"/>
    <property type="match status" value="1"/>
</dbReference>
<name>A0A9P8TRU9_WICPI</name>
<keyword evidence="3 7" id="KW-0812">Transmembrane</keyword>
<reference evidence="10" key="2">
    <citation type="submission" date="2021-01" db="EMBL/GenBank/DDBJ databases">
        <authorList>
            <person name="Schikora-Tamarit M.A."/>
        </authorList>
    </citation>
    <scope>NUCLEOTIDE SEQUENCE</scope>
    <source>
        <strain evidence="10">CBS2887</strain>
    </source>
</reference>
<evidence type="ECO:0000256" key="6">
    <source>
        <dbReference type="SAM" id="MobiDB-lite"/>
    </source>
</evidence>
<feature type="region of interest" description="Disordered" evidence="6">
    <location>
        <begin position="896"/>
        <end position="938"/>
    </location>
</feature>
<comment type="subcellular location">
    <subcellularLocation>
        <location evidence="1">Membrane</location>
        <topology evidence="1">Multi-pass membrane protein</topology>
    </subcellularLocation>
</comment>
<keyword evidence="4 7" id="KW-1133">Transmembrane helix</keyword>
<dbReference type="AlphaFoldDB" id="A0A9P8TRU9"/>
<feature type="compositionally biased region" description="Basic and acidic residues" evidence="6">
    <location>
        <begin position="850"/>
        <end position="861"/>
    </location>
</feature>
<feature type="transmembrane region" description="Helical" evidence="7">
    <location>
        <begin position="612"/>
        <end position="634"/>
    </location>
</feature>
<dbReference type="Proteomes" id="UP000774326">
    <property type="component" value="Unassembled WGS sequence"/>
</dbReference>
<feature type="transmembrane region" description="Helical" evidence="7">
    <location>
        <begin position="529"/>
        <end position="551"/>
    </location>
</feature>
<feature type="transmembrane region" description="Helical" evidence="7">
    <location>
        <begin position="487"/>
        <end position="508"/>
    </location>
</feature>
<keyword evidence="5 7" id="KW-0472">Membrane</keyword>
<dbReference type="Pfam" id="PF03105">
    <property type="entry name" value="SPX"/>
    <property type="match status" value="1"/>
</dbReference>
<feature type="domain" description="EXS" evidence="8">
    <location>
        <begin position="647"/>
        <end position="837"/>
    </location>
</feature>
<feature type="domain" description="SPX" evidence="9">
    <location>
        <begin position="1"/>
        <end position="395"/>
    </location>
</feature>
<dbReference type="GO" id="GO:0005794">
    <property type="term" value="C:Golgi apparatus"/>
    <property type="evidence" value="ECO:0007669"/>
    <property type="project" value="TreeGrafter"/>
</dbReference>